<gene>
    <name evidence="9" type="ORF">GCM10007157_34610</name>
</gene>
<dbReference type="InterPro" id="IPR050492">
    <property type="entry name" value="Bact_metal-bind_prot9"/>
</dbReference>
<keyword evidence="7" id="KW-0175">Coiled coil</keyword>
<evidence type="ECO:0000256" key="3">
    <source>
        <dbReference type="ARBA" id="ARBA00022448"/>
    </source>
</evidence>
<reference evidence="10" key="1">
    <citation type="journal article" date="2019" name="Int. J. Syst. Evol. Microbiol.">
        <title>The Global Catalogue of Microorganisms (GCM) 10K type strain sequencing project: providing services to taxonomists for standard genome sequencing and annotation.</title>
        <authorList>
            <consortium name="The Broad Institute Genomics Platform"/>
            <consortium name="The Broad Institute Genome Sequencing Center for Infectious Disease"/>
            <person name="Wu L."/>
            <person name="Ma J."/>
        </authorList>
    </citation>
    <scope>NUCLEOTIDE SEQUENCE [LARGE SCALE GENOMIC DNA]</scope>
    <source>
        <strain evidence="10">KCTC 22154</strain>
    </source>
</reference>
<dbReference type="InterPro" id="IPR047701">
    <property type="entry name" value="AztC-like"/>
</dbReference>
<evidence type="ECO:0000256" key="2">
    <source>
        <dbReference type="ARBA" id="ARBA00011028"/>
    </source>
</evidence>
<evidence type="ECO:0000256" key="4">
    <source>
        <dbReference type="ARBA" id="ARBA00022723"/>
    </source>
</evidence>
<dbReference type="PRINTS" id="PR00691">
    <property type="entry name" value="ADHESINB"/>
</dbReference>
<feature type="coiled-coil region" evidence="7">
    <location>
        <begin position="168"/>
        <end position="195"/>
    </location>
</feature>
<dbReference type="GO" id="GO:0046872">
    <property type="term" value="F:metal ion binding"/>
    <property type="evidence" value="ECO:0007669"/>
    <property type="project" value="UniProtKB-KW"/>
</dbReference>
<comment type="caution">
    <text evidence="9">The sequence shown here is derived from an EMBL/GenBank/DDBJ whole genome shotgun (WGS) entry which is preliminary data.</text>
</comment>
<dbReference type="SUPFAM" id="SSF53807">
    <property type="entry name" value="Helical backbone' metal receptor"/>
    <property type="match status" value="1"/>
</dbReference>
<dbReference type="GO" id="GO:0030313">
    <property type="term" value="C:cell envelope"/>
    <property type="evidence" value="ECO:0007669"/>
    <property type="project" value="UniProtKB-SubCell"/>
</dbReference>
<evidence type="ECO:0000256" key="7">
    <source>
        <dbReference type="SAM" id="Coils"/>
    </source>
</evidence>
<organism evidence="9 10">
    <name type="scientific">Vreelandella hamiltonii</name>
    <dbReference type="NCBI Taxonomy" id="502829"/>
    <lineage>
        <taxon>Bacteria</taxon>
        <taxon>Pseudomonadati</taxon>
        <taxon>Pseudomonadota</taxon>
        <taxon>Gammaproteobacteria</taxon>
        <taxon>Oceanospirillales</taxon>
        <taxon>Halomonadaceae</taxon>
        <taxon>Vreelandella</taxon>
    </lineage>
</organism>
<keyword evidence="10" id="KW-1185">Reference proteome</keyword>
<dbReference type="InterPro" id="IPR006128">
    <property type="entry name" value="Lipoprotein_PsaA-like"/>
</dbReference>
<keyword evidence="3 6" id="KW-0813">Transport</keyword>
<dbReference type="NCBIfam" id="NF040870">
    <property type="entry name" value="AztC"/>
    <property type="match status" value="1"/>
</dbReference>
<evidence type="ECO:0000256" key="8">
    <source>
        <dbReference type="SAM" id="SignalP"/>
    </source>
</evidence>
<dbReference type="GO" id="GO:0030001">
    <property type="term" value="P:metal ion transport"/>
    <property type="evidence" value="ECO:0007669"/>
    <property type="project" value="InterPro"/>
</dbReference>
<feature type="signal peptide" evidence="8">
    <location>
        <begin position="1"/>
        <end position="25"/>
    </location>
</feature>
<comment type="subcellular location">
    <subcellularLocation>
        <location evidence="1">Cell envelope</location>
    </subcellularLocation>
</comment>
<dbReference type="InterPro" id="IPR006129">
    <property type="entry name" value="AdhesinB"/>
</dbReference>
<evidence type="ECO:0000256" key="6">
    <source>
        <dbReference type="RuleBase" id="RU003512"/>
    </source>
</evidence>
<evidence type="ECO:0000313" key="9">
    <source>
        <dbReference type="EMBL" id="GGW41084.1"/>
    </source>
</evidence>
<accession>A0A8H9I6V2</accession>
<dbReference type="PANTHER" id="PTHR42953:SF1">
    <property type="entry name" value="METAL-BINDING PROTEIN HI_0362-RELATED"/>
    <property type="match status" value="1"/>
</dbReference>
<name>A0A8H9I6V2_9GAMM</name>
<keyword evidence="5 8" id="KW-0732">Signal</keyword>
<dbReference type="GO" id="GO:0007155">
    <property type="term" value="P:cell adhesion"/>
    <property type="evidence" value="ECO:0007669"/>
    <property type="project" value="InterPro"/>
</dbReference>
<dbReference type="Gene3D" id="3.40.50.1980">
    <property type="entry name" value="Nitrogenase molybdenum iron protein domain"/>
    <property type="match status" value="2"/>
</dbReference>
<keyword evidence="4" id="KW-0479">Metal-binding</keyword>
<dbReference type="InterPro" id="IPR006127">
    <property type="entry name" value="ZnuA-like"/>
</dbReference>
<feature type="chain" id="PRO_5034603225" evidence="8">
    <location>
        <begin position="26"/>
        <end position="310"/>
    </location>
</feature>
<dbReference type="Proteomes" id="UP000623776">
    <property type="component" value="Unassembled WGS sequence"/>
</dbReference>
<dbReference type="PRINTS" id="PR00690">
    <property type="entry name" value="ADHESNFAMILY"/>
</dbReference>
<dbReference type="RefSeq" id="WP_229800890.1">
    <property type="nucleotide sequence ID" value="NZ_BMXN01000036.1"/>
</dbReference>
<proteinExistence type="inferred from homology"/>
<evidence type="ECO:0000256" key="1">
    <source>
        <dbReference type="ARBA" id="ARBA00004196"/>
    </source>
</evidence>
<dbReference type="AlphaFoldDB" id="A0A8H9I6V2"/>
<protein>
    <submittedName>
        <fullName evidence="9">ABC transporter substrate-binding protein</fullName>
    </submittedName>
</protein>
<evidence type="ECO:0000313" key="10">
    <source>
        <dbReference type="Proteomes" id="UP000623776"/>
    </source>
</evidence>
<dbReference type="PANTHER" id="PTHR42953">
    <property type="entry name" value="HIGH-AFFINITY ZINC UPTAKE SYSTEM PROTEIN ZNUA-RELATED"/>
    <property type="match status" value="1"/>
</dbReference>
<evidence type="ECO:0000256" key="5">
    <source>
        <dbReference type="ARBA" id="ARBA00022729"/>
    </source>
</evidence>
<sequence length="310" mass="33664">MGLLKRVPSLLAAGMMALGSLNAMADEPALNVVASFSIIEDLARQVGGERIALTSIVGANDDAHVYEPTPADVRQVAQADVVLINGLMFEGFLTRLIEASGTEASVVTVSEHAVHLEDPMGGHYHFYGDRAVFHEAPYDPHAWQSVPNAKAYVARIADAFCEADPEGCDTYRTNQQRYEQDLEALEQEIHARIATIPESRRTVVVAHHAFRYFEEAYGVRFLAPQGVSTESEATAAHVAKLIDAIEQQSAVAVFAENISNPRLVEQIAQEAGLSLSGTLYSDALSREDGPAASYLDMMRHNVDTLVTALQ</sequence>
<comment type="similarity">
    <text evidence="2 6">Belongs to the bacterial solute-binding protein 9 family.</text>
</comment>
<dbReference type="Pfam" id="PF01297">
    <property type="entry name" value="ZnuA"/>
    <property type="match status" value="1"/>
</dbReference>
<dbReference type="EMBL" id="BMXN01000036">
    <property type="protein sequence ID" value="GGW41084.1"/>
    <property type="molecule type" value="Genomic_DNA"/>
</dbReference>